<dbReference type="InterPro" id="IPR029016">
    <property type="entry name" value="GAF-like_dom_sf"/>
</dbReference>
<protein>
    <submittedName>
        <fullName evidence="1">DUF484 domain-containing protein</fullName>
    </submittedName>
</protein>
<dbReference type="PANTHER" id="PTHR38765:SF1">
    <property type="entry name" value="DUF484 DOMAIN-CONTAINING PROTEIN"/>
    <property type="match status" value="1"/>
</dbReference>
<evidence type="ECO:0000313" key="1">
    <source>
        <dbReference type="EMBL" id="PJK28582.1"/>
    </source>
</evidence>
<comment type="caution">
    <text evidence="1">The sequence shown here is derived from an EMBL/GenBank/DDBJ whole genome shotgun (WGS) entry which is preliminary data.</text>
</comment>
<dbReference type="Proteomes" id="UP000229498">
    <property type="component" value="Unassembled WGS sequence"/>
</dbReference>
<dbReference type="RefSeq" id="WP_109796061.1">
    <property type="nucleotide sequence ID" value="NZ_PHIG01000043.1"/>
</dbReference>
<sequence length="241" mass="26469">MAARRPGKNPPDGPTEDEVADFLARHPDFLNRRPELLRRLAPPSRFEEAPGDGAEIVDMQGFMVTRLQQDLARTRDSHDELIQSARSNLSSQALIHQAVLALLDARDFEELIHTVTHDLPLLLDVDASSLCIESDGTPASRTQGVYVLPVGAVDQALGPERRVLLRERAEDTERMFGPAAALVRSDALVRLTPNSHAPVALLALGSREGGRFHPGQGTELLAFMAEVLERCLRKWLNLPAA</sequence>
<dbReference type="Pfam" id="PF04340">
    <property type="entry name" value="DUF484"/>
    <property type="match status" value="1"/>
</dbReference>
<dbReference type="OrthoDB" id="7200179at2"/>
<gene>
    <name evidence="1" type="ORF">CVT23_16650</name>
</gene>
<accession>A0A2M9FYQ3</accession>
<reference evidence="1 2" key="1">
    <citation type="submission" date="2017-11" db="EMBL/GenBank/DDBJ databases">
        <title>Draft genome sequence of Rhizobiales bacterium SY3-13.</title>
        <authorList>
            <person name="Sun C."/>
        </authorList>
    </citation>
    <scope>NUCLEOTIDE SEQUENCE [LARGE SCALE GENOMIC DNA]</scope>
    <source>
        <strain evidence="1 2">SY3-13</strain>
    </source>
</reference>
<proteinExistence type="predicted"/>
<evidence type="ECO:0000313" key="2">
    <source>
        <dbReference type="Proteomes" id="UP000229498"/>
    </source>
</evidence>
<dbReference type="InterPro" id="IPR007435">
    <property type="entry name" value="DUF484"/>
</dbReference>
<keyword evidence="2" id="KW-1185">Reference proteome</keyword>
<dbReference type="PANTHER" id="PTHR38765">
    <property type="entry name" value="DUF484 DOMAIN-CONTAINING PROTEIN"/>
    <property type="match status" value="1"/>
</dbReference>
<dbReference type="EMBL" id="PHIG01000043">
    <property type="protein sequence ID" value="PJK28582.1"/>
    <property type="molecule type" value="Genomic_DNA"/>
</dbReference>
<organism evidence="1 2">
    <name type="scientific">Minwuia thermotolerans</name>
    <dbReference type="NCBI Taxonomy" id="2056226"/>
    <lineage>
        <taxon>Bacteria</taxon>
        <taxon>Pseudomonadati</taxon>
        <taxon>Pseudomonadota</taxon>
        <taxon>Alphaproteobacteria</taxon>
        <taxon>Minwuiales</taxon>
        <taxon>Minwuiaceae</taxon>
        <taxon>Minwuia</taxon>
    </lineage>
</organism>
<dbReference type="AlphaFoldDB" id="A0A2M9FYQ3"/>
<name>A0A2M9FYQ3_9PROT</name>
<dbReference type="Gene3D" id="3.30.450.40">
    <property type="match status" value="1"/>
</dbReference>